<dbReference type="FunCoup" id="A0A1B7NGS3">
    <property type="interactions" value="54"/>
</dbReference>
<dbReference type="InterPro" id="IPR007484">
    <property type="entry name" value="Peptidase_M28"/>
</dbReference>
<evidence type="ECO:0000259" key="3">
    <source>
        <dbReference type="Pfam" id="PF04253"/>
    </source>
</evidence>
<dbReference type="Gene3D" id="3.50.30.30">
    <property type="match status" value="1"/>
</dbReference>
<evidence type="ECO:0000259" key="4">
    <source>
        <dbReference type="Pfam" id="PF04389"/>
    </source>
</evidence>
<dbReference type="PANTHER" id="PTHR10404">
    <property type="entry name" value="N-ACETYLATED-ALPHA-LINKED ACIDIC DIPEPTIDASE"/>
    <property type="match status" value="1"/>
</dbReference>
<evidence type="ECO:0000256" key="1">
    <source>
        <dbReference type="ARBA" id="ARBA00005634"/>
    </source>
</evidence>
<feature type="domain" description="PA" evidence="2">
    <location>
        <begin position="230"/>
        <end position="304"/>
    </location>
</feature>
<dbReference type="InterPro" id="IPR046450">
    <property type="entry name" value="PA_dom_sf"/>
</dbReference>
<dbReference type="SUPFAM" id="SSF52025">
    <property type="entry name" value="PA domain"/>
    <property type="match status" value="1"/>
</dbReference>
<dbReference type="CDD" id="cd08022">
    <property type="entry name" value="M28_PSMA_like"/>
    <property type="match status" value="1"/>
</dbReference>
<comment type="similarity">
    <text evidence="1">Belongs to the peptidase M28 family. M28B subfamily.</text>
</comment>
<feature type="domain" description="Peptidase M28" evidence="4">
    <location>
        <begin position="402"/>
        <end position="608"/>
    </location>
</feature>
<dbReference type="STRING" id="1314800.A0A1B7NGS3"/>
<dbReference type="Pfam" id="PF04253">
    <property type="entry name" value="TFR_dimer"/>
    <property type="match status" value="1"/>
</dbReference>
<dbReference type="CDD" id="cd02121">
    <property type="entry name" value="PA_GCPII_like"/>
    <property type="match status" value="1"/>
</dbReference>
<accession>A0A1B7NGS3</accession>
<dbReference type="InterPro" id="IPR007365">
    <property type="entry name" value="TFR-like_dimer_dom"/>
</dbReference>
<organism evidence="5 6">
    <name type="scientific">Rhizopogon vinicolor AM-OR11-026</name>
    <dbReference type="NCBI Taxonomy" id="1314800"/>
    <lineage>
        <taxon>Eukaryota</taxon>
        <taxon>Fungi</taxon>
        <taxon>Dikarya</taxon>
        <taxon>Basidiomycota</taxon>
        <taxon>Agaricomycotina</taxon>
        <taxon>Agaricomycetes</taxon>
        <taxon>Agaricomycetidae</taxon>
        <taxon>Boletales</taxon>
        <taxon>Suillineae</taxon>
        <taxon>Rhizopogonaceae</taxon>
        <taxon>Rhizopogon</taxon>
    </lineage>
</organism>
<dbReference type="OrthoDB" id="5841748at2759"/>
<evidence type="ECO:0000259" key="2">
    <source>
        <dbReference type="Pfam" id="PF02225"/>
    </source>
</evidence>
<evidence type="ECO:0000313" key="6">
    <source>
        <dbReference type="Proteomes" id="UP000092154"/>
    </source>
</evidence>
<sequence length="857" mass="94200">MNPEKSETKGFYQSNDLLPLPSGLVEPLRPERPVFRKFLVHASIALTFFLLYNARSTGFFRGSKRVWQYHGTEDSYDSHIKDIEEGYLAVPSAESALAASRDYATHPHLAGAVEDFQDAKDILALFQSEFGIPTPATEPIYPAGSPESREATLSATSKLSKPAAWVDIYYPVMNTGNAAGMAVELLGDRNELYWQADLLEDGDPRDETAAKYKDSVPPFHGYSVAGEAIGQLVYANYGTKDDYDRLVESGVDLTGKIILTRYGANFRGLKVQGAAERGAVGVLIYSDPRDDGSVTVENGYEPYPAGPARNPTSIQRGSVMYLSIYPGDPTTPGYPAYENATRTEATNVPNIPSLPLSWANAKLLFEEELGGVHEGTTLNGRVGGRKVRMVNDVDTKITPIWNTMAAIPGHIKDEVVVIGCHRDAWVMGAADPTSGTVSLHEVVRGLGALTKRGWKPLRTIVIASWDAEEYGLIGSTEWGEDFAEWIQAHVVSYVNVDVSVSGSRWNVISSPSLAHLILRSAQDVPHPTDSGKTLWDARYDVGPYEGPMDADYASMWNEKNSGHPGIGPMGSGSDYTVFLQRLGIASSDQGFGNTPTDAPYHYHSIYDSQMWQEVYADPGFHKHVAVAKHLGLLTLRLADSIVLPLNTTQYAIELDSYVDIVIKSAYRGDLLPDLSPLRKAIAKLQDASIGLDEEKAAAEKAFRKALKKVSRWRDPRVVRRVIQWIKEHLGIGAEEVKEPLRFGALEWMSSVESLSSEADICKSRTKGPLCDFIRAAKRIRAVNQKLASFERGFISEGGIKDREWYKHLGVAPGKHTGYAPTTLPGLTEAILYDEDHELAEHEAARLTTLIENLAESL</sequence>
<dbReference type="Pfam" id="PF04389">
    <property type="entry name" value="Peptidase_M28"/>
    <property type="match status" value="1"/>
</dbReference>
<dbReference type="SUPFAM" id="SSF47672">
    <property type="entry name" value="Transferrin receptor-like dimerisation domain"/>
    <property type="match status" value="1"/>
</dbReference>
<dbReference type="AlphaFoldDB" id="A0A1B7NGS3"/>
<dbReference type="InParanoid" id="A0A1B7NGS3"/>
<dbReference type="PANTHER" id="PTHR10404:SF46">
    <property type="entry name" value="VACUOLAR PROTEIN SORTING-ASSOCIATED PROTEIN 70"/>
    <property type="match status" value="1"/>
</dbReference>
<evidence type="ECO:0000313" key="5">
    <source>
        <dbReference type="EMBL" id="OAX44024.1"/>
    </source>
</evidence>
<dbReference type="Gene3D" id="1.20.930.40">
    <property type="entry name" value="Transferrin receptor-like, dimerisation domain"/>
    <property type="match status" value="1"/>
</dbReference>
<dbReference type="SUPFAM" id="SSF53187">
    <property type="entry name" value="Zn-dependent exopeptidases"/>
    <property type="match status" value="1"/>
</dbReference>
<dbReference type="EMBL" id="KV448129">
    <property type="protein sequence ID" value="OAX44024.1"/>
    <property type="molecule type" value="Genomic_DNA"/>
</dbReference>
<keyword evidence="6" id="KW-1185">Reference proteome</keyword>
<dbReference type="InterPro" id="IPR003137">
    <property type="entry name" value="PA_domain"/>
</dbReference>
<dbReference type="Proteomes" id="UP000092154">
    <property type="component" value="Unassembled WGS sequence"/>
</dbReference>
<dbReference type="InterPro" id="IPR036757">
    <property type="entry name" value="TFR-like_dimer_dom_sf"/>
</dbReference>
<protein>
    <submittedName>
        <fullName evidence="5">Zn-dependent exopeptidase</fullName>
    </submittedName>
</protein>
<dbReference type="Gene3D" id="3.40.630.10">
    <property type="entry name" value="Zn peptidases"/>
    <property type="match status" value="1"/>
</dbReference>
<dbReference type="GO" id="GO:0004180">
    <property type="term" value="F:carboxypeptidase activity"/>
    <property type="evidence" value="ECO:0007669"/>
    <property type="project" value="TreeGrafter"/>
</dbReference>
<reference evidence="5 6" key="1">
    <citation type="submission" date="2016-06" db="EMBL/GenBank/DDBJ databases">
        <title>Comparative genomics of the ectomycorrhizal sister species Rhizopogon vinicolor and Rhizopogon vesiculosus (Basidiomycota: Boletales) reveals a divergence of the mating type B locus.</title>
        <authorList>
            <consortium name="DOE Joint Genome Institute"/>
            <person name="Mujic A.B."/>
            <person name="Kuo A."/>
            <person name="Tritt A."/>
            <person name="Lipzen A."/>
            <person name="Chen C."/>
            <person name="Johnson J."/>
            <person name="Sharma A."/>
            <person name="Barry K."/>
            <person name="Grigoriev I.V."/>
            <person name="Spatafora J.W."/>
        </authorList>
    </citation>
    <scope>NUCLEOTIDE SEQUENCE [LARGE SCALE GENOMIC DNA]</scope>
    <source>
        <strain evidence="5 6">AM-OR11-026</strain>
    </source>
</reference>
<dbReference type="Pfam" id="PF02225">
    <property type="entry name" value="PA"/>
    <property type="match status" value="1"/>
</dbReference>
<name>A0A1B7NGS3_9AGAM</name>
<feature type="domain" description="Transferrin receptor-like dimerisation" evidence="3">
    <location>
        <begin position="739"/>
        <end position="857"/>
    </location>
</feature>
<dbReference type="FunFam" id="3.40.630.10:FF:000101">
    <property type="entry name" value="N-acetylated alpha-linked acidic dipeptidase like 1"/>
    <property type="match status" value="1"/>
</dbReference>
<proteinExistence type="inferred from homology"/>
<gene>
    <name evidence="5" type="ORF">K503DRAFT_765351</name>
</gene>
<dbReference type="InterPro" id="IPR039373">
    <property type="entry name" value="Peptidase_M28B"/>
</dbReference>